<dbReference type="Proteomes" id="UP001165283">
    <property type="component" value="Unassembled WGS sequence"/>
</dbReference>
<keyword evidence="1" id="KW-0479">Metal-binding</keyword>
<evidence type="ECO:0000313" key="5">
    <source>
        <dbReference type="Proteomes" id="UP001165283"/>
    </source>
</evidence>
<evidence type="ECO:0000256" key="1">
    <source>
        <dbReference type="ARBA" id="ARBA00022723"/>
    </source>
</evidence>
<dbReference type="PANTHER" id="PTHR22789:SF0">
    <property type="entry name" value="3-OXO-TETRONATE 4-PHOSPHATE DECARBOXYLASE-RELATED"/>
    <property type="match status" value="1"/>
</dbReference>
<reference evidence="4" key="1">
    <citation type="submission" date="2021-04" db="EMBL/GenBank/DDBJ databases">
        <title>Pseudonocardia sp. nov., isolated from sandy soil of mangrove forest.</title>
        <authorList>
            <person name="Zan Z."/>
            <person name="Huang R."/>
            <person name="Liu W."/>
        </authorList>
    </citation>
    <scope>NUCLEOTIDE SEQUENCE</scope>
    <source>
        <strain evidence="4">S2-4</strain>
    </source>
</reference>
<proteinExistence type="predicted"/>
<evidence type="ECO:0000259" key="3">
    <source>
        <dbReference type="SMART" id="SM01007"/>
    </source>
</evidence>
<dbReference type="RefSeq" id="WP_252440640.1">
    <property type="nucleotide sequence ID" value="NZ_JAGSOV010000040.1"/>
</dbReference>
<evidence type="ECO:0000256" key="2">
    <source>
        <dbReference type="ARBA" id="ARBA00023239"/>
    </source>
</evidence>
<organism evidence="4 5">
    <name type="scientific">Pseudonocardia humida</name>
    <dbReference type="NCBI Taxonomy" id="2800819"/>
    <lineage>
        <taxon>Bacteria</taxon>
        <taxon>Bacillati</taxon>
        <taxon>Actinomycetota</taxon>
        <taxon>Actinomycetes</taxon>
        <taxon>Pseudonocardiales</taxon>
        <taxon>Pseudonocardiaceae</taxon>
        <taxon>Pseudonocardia</taxon>
    </lineage>
</organism>
<dbReference type="Gene3D" id="3.40.225.10">
    <property type="entry name" value="Class II aldolase/adducin N-terminal domain"/>
    <property type="match status" value="1"/>
</dbReference>
<sequence length="215" mass="21672">MNAIDDARAAVAATCRAMSASGLVVGTAGNVSARVGDEVVVSPSGLEYARLTPDLVGVHRMDGTAVDAPLAPSSELPLHLAVYAATDAAAIVHTHASASTALSAVLDELPASHYYVALFGGPVRVAPYATFGSDELAASVVAALRDRSAALMGNHGAVVTGSGPAKALELAGYLEYVCDQHLRALSTGLAVRELSAAQVGAVVGQLAGYGQQPPR</sequence>
<keyword evidence="5" id="KW-1185">Reference proteome</keyword>
<dbReference type="Pfam" id="PF00596">
    <property type="entry name" value="Aldolase_II"/>
    <property type="match status" value="1"/>
</dbReference>
<dbReference type="SMART" id="SM01007">
    <property type="entry name" value="Aldolase_II"/>
    <property type="match status" value="1"/>
</dbReference>
<protein>
    <submittedName>
        <fullName evidence="4">Class II aldolase/adducin family protein</fullName>
    </submittedName>
</protein>
<accession>A0ABT1A2P1</accession>
<keyword evidence="2" id="KW-0456">Lyase</keyword>
<comment type="caution">
    <text evidence="4">The sequence shown here is derived from an EMBL/GenBank/DDBJ whole genome shotgun (WGS) entry which is preliminary data.</text>
</comment>
<feature type="domain" description="Class II aldolase/adducin N-terminal" evidence="3">
    <location>
        <begin position="9"/>
        <end position="182"/>
    </location>
</feature>
<dbReference type="SUPFAM" id="SSF53639">
    <property type="entry name" value="AraD/HMP-PK domain-like"/>
    <property type="match status" value="1"/>
</dbReference>
<dbReference type="EMBL" id="JAGSOV010000040">
    <property type="protein sequence ID" value="MCO1657185.1"/>
    <property type="molecule type" value="Genomic_DNA"/>
</dbReference>
<dbReference type="InterPro" id="IPR036409">
    <property type="entry name" value="Aldolase_II/adducin_N_sf"/>
</dbReference>
<evidence type="ECO:0000313" key="4">
    <source>
        <dbReference type="EMBL" id="MCO1657185.1"/>
    </source>
</evidence>
<dbReference type="InterPro" id="IPR050197">
    <property type="entry name" value="Aldolase_class_II_sugar_metab"/>
</dbReference>
<name>A0ABT1A2P1_9PSEU</name>
<dbReference type="InterPro" id="IPR001303">
    <property type="entry name" value="Aldolase_II/adducin_N"/>
</dbReference>
<dbReference type="PANTHER" id="PTHR22789">
    <property type="entry name" value="FUCULOSE PHOSPHATE ALDOLASE"/>
    <property type="match status" value="1"/>
</dbReference>
<gene>
    <name evidence="4" type="ORF">KDL28_19175</name>
</gene>